<dbReference type="Gene3D" id="1.10.8.140">
    <property type="entry name" value="PDCD5-like"/>
    <property type="match status" value="1"/>
</dbReference>
<accession>A0A7J4IU15</accession>
<dbReference type="PANTHER" id="PTHR10840">
    <property type="entry name" value="PROGRAMMED CELL DEATH PROTEIN 5"/>
    <property type="match status" value="1"/>
</dbReference>
<proteinExistence type="inferred from homology"/>
<reference evidence="4" key="1">
    <citation type="journal article" date="2020" name="bioRxiv">
        <title>A rank-normalized archaeal taxonomy based on genome phylogeny resolves widespread incomplete and uneven classifications.</title>
        <authorList>
            <person name="Rinke C."/>
            <person name="Chuvochina M."/>
            <person name="Mussig A.J."/>
            <person name="Chaumeil P.-A."/>
            <person name="Waite D.W."/>
            <person name="Whitman W.B."/>
            <person name="Parks D.H."/>
            <person name="Hugenholtz P."/>
        </authorList>
    </citation>
    <scope>NUCLEOTIDE SEQUENCE [LARGE SCALE GENOMIC DNA]</scope>
</reference>
<dbReference type="GO" id="GO:0003677">
    <property type="term" value="F:DNA binding"/>
    <property type="evidence" value="ECO:0007669"/>
    <property type="project" value="InterPro"/>
</dbReference>
<comment type="caution">
    <text evidence="2">The sequence shown here is derived from an EMBL/GenBank/DDBJ whole genome shotgun (WGS) entry which is preliminary data.</text>
</comment>
<reference evidence="3" key="3">
    <citation type="submission" date="2021-05" db="EMBL/GenBank/DDBJ databases">
        <title>Protein family content uncovers lineage relationships and bacterial pathway maintenance mechanisms in DPANN archaea.</title>
        <authorList>
            <person name="Castelle C.J."/>
            <person name="Meheust R."/>
            <person name="Jaffe A.L."/>
            <person name="Seitz K."/>
            <person name="Gong X."/>
            <person name="Baker B.J."/>
            <person name="Banfield J.F."/>
        </authorList>
    </citation>
    <scope>NUCLEOTIDE SEQUENCE</scope>
    <source>
        <strain evidence="3">RIFCSPHIGHO2_01_FULL_GW2011_AR10_43_9</strain>
    </source>
</reference>
<protein>
    <recommendedName>
        <fullName evidence="5">DNA-binding protein</fullName>
    </recommendedName>
</protein>
<dbReference type="PIRSF" id="PIRSF015730">
    <property type="entry name" value="TFAR19"/>
    <property type="match status" value="1"/>
</dbReference>
<dbReference type="Proteomes" id="UP000577419">
    <property type="component" value="Unassembled WGS sequence"/>
</dbReference>
<evidence type="ECO:0000256" key="1">
    <source>
        <dbReference type="ARBA" id="ARBA00010490"/>
    </source>
</evidence>
<evidence type="ECO:0000313" key="4">
    <source>
        <dbReference type="Proteomes" id="UP000577419"/>
    </source>
</evidence>
<dbReference type="Proteomes" id="UP000683213">
    <property type="component" value="Unassembled WGS sequence"/>
</dbReference>
<dbReference type="PANTHER" id="PTHR10840:SF0">
    <property type="entry name" value="PROGRAMMED CELL DEATH PROTEIN 5"/>
    <property type="match status" value="1"/>
</dbReference>
<sequence>MSEENFEELSQLKENYFRKQKEEQKRLQAEMQLNSMVKSVLTEEARERLNNVRLVNKELYLNAVQAILYHARSGNIEGKLSEEQLKQVLAQLGSKKDFKIKRK</sequence>
<dbReference type="Pfam" id="PF01984">
    <property type="entry name" value="dsDNA_bind"/>
    <property type="match status" value="1"/>
</dbReference>
<name>A0A7J4IU15_9ARCH</name>
<organism evidence="2 4">
    <name type="scientific">Candidatus Iainarchaeum sp</name>
    <dbReference type="NCBI Taxonomy" id="3101447"/>
    <lineage>
        <taxon>Archaea</taxon>
        <taxon>Candidatus Iainarchaeota</taxon>
        <taxon>Candidatus Iainarchaeia</taxon>
        <taxon>Candidatus Iainarchaeales</taxon>
        <taxon>Candidatus Iainarchaeaceae</taxon>
        <taxon>Candidatus Iainarchaeum</taxon>
    </lineage>
</organism>
<evidence type="ECO:0000313" key="3">
    <source>
        <dbReference type="EMBL" id="MBS3059515.1"/>
    </source>
</evidence>
<dbReference type="GO" id="GO:0005829">
    <property type="term" value="C:cytosol"/>
    <property type="evidence" value="ECO:0007669"/>
    <property type="project" value="TreeGrafter"/>
</dbReference>
<reference evidence="3" key="2">
    <citation type="submission" date="2021-03" db="EMBL/GenBank/DDBJ databases">
        <authorList>
            <person name="Jaffe A."/>
        </authorList>
    </citation>
    <scope>NUCLEOTIDE SEQUENCE</scope>
    <source>
        <strain evidence="3">RIFCSPHIGHO2_01_FULL_GW2011_AR10_43_9</strain>
    </source>
</reference>
<dbReference type="EMBL" id="JAGVWF010000053">
    <property type="protein sequence ID" value="MBS3059515.1"/>
    <property type="molecule type" value="Genomic_DNA"/>
</dbReference>
<dbReference type="AlphaFoldDB" id="A0A7J4IU15"/>
<dbReference type="EMBL" id="DUFG01000034">
    <property type="protein sequence ID" value="HIH09008.1"/>
    <property type="molecule type" value="Genomic_DNA"/>
</dbReference>
<dbReference type="SUPFAM" id="SSF46950">
    <property type="entry name" value="Double-stranded DNA-binding domain"/>
    <property type="match status" value="1"/>
</dbReference>
<gene>
    <name evidence="2" type="ORF">HA237_06670</name>
    <name evidence="3" type="ORF">J4224_03790</name>
</gene>
<evidence type="ECO:0000313" key="2">
    <source>
        <dbReference type="EMBL" id="HIH09008.1"/>
    </source>
</evidence>
<dbReference type="InterPro" id="IPR036883">
    <property type="entry name" value="PDCD5-like_sf"/>
</dbReference>
<evidence type="ECO:0008006" key="5">
    <source>
        <dbReference type="Google" id="ProtNLM"/>
    </source>
</evidence>
<comment type="similarity">
    <text evidence="1">Belongs to the PDCD5 family.</text>
</comment>
<dbReference type="InterPro" id="IPR002836">
    <property type="entry name" value="PDCD5-like"/>
</dbReference>